<organism evidence="3">
    <name type="scientific">Oryza brachyantha</name>
    <name type="common">malo sina</name>
    <dbReference type="NCBI Taxonomy" id="4533"/>
    <lineage>
        <taxon>Eukaryota</taxon>
        <taxon>Viridiplantae</taxon>
        <taxon>Streptophyta</taxon>
        <taxon>Embryophyta</taxon>
        <taxon>Tracheophyta</taxon>
        <taxon>Spermatophyta</taxon>
        <taxon>Magnoliopsida</taxon>
        <taxon>Liliopsida</taxon>
        <taxon>Poales</taxon>
        <taxon>Poaceae</taxon>
        <taxon>BOP clade</taxon>
        <taxon>Oryzoideae</taxon>
        <taxon>Oryzeae</taxon>
        <taxon>Oryzinae</taxon>
        <taxon>Oryza</taxon>
    </lineage>
</organism>
<accession>J3LD39</accession>
<evidence type="ECO:0000256" key="1">
    <source>
        <dbReference type="SAM" id="MobiDB-lite"/>
    </source>
</evidence>
<evidence type="ECO:0000313" key="4">
    <source>
        <dbReference type="Proteomes" id="UP000006038"/>
    </source>
</evidence>
<dbReference type="AlphaFoldDB" id="J3LD39"/>
<name>J3LD39_ORYBR</name>
<protein>
    <submittedName>
        <fullName evidence="3">Uncharacterized protein</fullName>
    </submittedName>
</protein>
<feature type="compositionally biased region" description="Basic and acidic residues" evidence="1">
    <location>
        <begin position="123"/>
        <end position="132"/>
    </location>
</feature>
<keyword evidence="4" id="KW-1185">Reference proteome</keyword>
<dbReference type="EnsemblPlants" id="OB02G25560.1">
    <property type="protein sequence ID" value="OB02G25560.1"/>
    <property type="gene ID" value="OB02G25560"/>
</dbReference>
<feature type="region of interest" description="Disordered" evidence="1">
    <location>
        <begin position="99"/>
        <end position="148"/>
    </location>
</feature>
<feature type="compositionally biased region" description="Basic residues" evidence="1">
    <location>
        <begin position="135"/>
        <end position="148"/>
    </location>
</feature>
<sequence length="291" mass="33262">MALVHAIFCSRVALVHVLSSLRWRSAQRCPVGRETAAERRPAPAGGPRMEHNQQAGRRRRQTADGRRQTSSPRDRIVRHCPTGDRRVRATVRVASALAKRRPRQWPVTGCRRGGQSPAKSSNMKKDGDDQTQRKMGLKKNMKKDRPTKRGRTITLRVLAGRKPVAERQLLLSNRSDCKAAMDDDPTSINYELRTMGMRRVDTDEFDEESVQARLERFKTMLHAFGTSISFMNTSHQHIVAYKNLCIAKGFCSCKIGLDMDVKWNATYLMLNHLVPHREPFFGVYYYTTFFG</sequence>
<reference evidence="3" key="1">
    <citation type="submission" date="2013-04" db="UniProtKB">
        <authorList>
            <consortium name="EnsemblPlants"/>
        </authorList>
    </citation>
    <scope>IDENTIFICATION</scope>
</reference>
<evidence type="ECO:0000256" key="2">
    <source>
        <dbReference type="SAM" id="SignalP"/>
    </source>
</evidence>
<keyword evidence="2" id="KW-0732">Signal</keyword>
<feature type="compositionally biased region" description="Basic and acidic residues" evidence="1">
    <location>
        <begin position="61"/>
        <end position="85"/>
    </location>
</feature>
<dbReference type="HOGENOM" id="CLU_957705_0_0_1"/>
<dbReference type="Proteomes" id="UP000006038">
    <property type="component" value="Unassembled WGS sequence"/>
</dbReference>
<dbReference type="Gramene" id="OB02G25560.1">
    <property type="protein sequence ID" value="OB02G25560.1"/>
    <property type="gene ID" value="OB02G25560"/>
</dbReference>
<feature type="region of interest" description="Disordered" evidence="1">
    <location>
        <begin position="28"/>
        <end position="85"/>
    </location>
</feature>
<feature type="signal peptide" evidence="2">
    <location>
        <begin position="1"/>
        <end position="28"/>
    </location>
</feature>
<proteinExistence type="predicted"/>
<feature type="chain" id="PRO_5003773380" evidence="2">
    <location>
        <begin position="29"/>
        <end position="291"/>
    </location>
</feature>
<evidence type="ECO:0000313" key="3">
    <source>
        <dbReference type="EnsemblPlants" id="OB02G25560.1"/>
    </source>
</evidence>